<keyword evidence="2" id="KW-1185">Reference proteome</keyword>
<evidence type="ECO:0000313" key="1">
    <source>
        <dbReference type="EMBL" id="KAJ8675140.1"/>
    </source>
</evidence>
<dbReference type="EMBL" id="CM056742">
    <property type="protein sequence ID" value="KAJ8675140.1"/>
    <property type="molecule type" value="Genomic_DNA"/>
</dbReference>
<proteinExistence type="predicted"/>
<reference evidence="1" key="1">
    <citation type="submission" date="2023-04" db="EMBL/GenBank/DDBJ databases">
        <title>A chromosome-level genome assembly of the parasitoid wasp Eretmocerus hayati.</title>
        <authorList>
            <person name="Zhong Y."/>
            <person name="Liu S."/>
            <person name="Liu Y."/>
        </authorList>
    </citation>
    <scope>NUCLEOTIDE SEQUENCE</scope>
    <source>
        <strain evidence="1">ZJU_SS_LIU_2023</strain>
    </source>
</reference>
<comment type="caution">
    <text evidence="1">The sequence shown here is derived from an EMBL/GenBank/DDBJ whole genome shotgun (WGS) entry which is preliminary data.</text>
</comment>
<protein>
    <submittedName>
        <fullName evidence="1">Uncharacterized protein</fullName>
    </submittedName>
</protein>
<gene>
    <name evidence="1" type="ORF">QAD02_010926</name>
</gene>
<dbReference type="Proteomes" id="UP001239111">
    <property type="component" value="Chromosome 2"/>
</dbReference>
<organism evidence="1 2">
    <name type="scientific">Eretmocerus hayati</name>
    <dbReference type="NCBI Taxonomy" id="131215"/>
    <lineage>
        <taxon>Eukaryota</taxon>
        <taxon>Metazoa</taxon>
        <taxon>Ecdysozoa</taxon>
        <taxon>Arthropoda</taxon>
        <taxon>Hexapoda</taxon>
        <taxon>Insecta</taxon>
        <taxon>Pterygota</taxon>
        <taxon>Neoptera</taxon>
        <taxon>Endopterygota</taxon>
        <taxon>Hymenoptera</taxon>
        <taxon>Apocrita</taxon>
        <taxon>Proctotrupomorpha</taxon>
        <taxon>Chalcidoidea</taxon>
        <taxon>Aphelinidae</taxon>
        <taxon>Aphelininae</taxon>
        <taxon>Eretmocerus</taxon>
    </lineage>
</organism>
<accession>A0ACC2NVB6</accession>
<sequence>MYSEKFLNIILIISVAIRCVSTDEYDSSLKYIVDYMKNYLSTYQVTVVVQLANNLTPFGSGIVTLITDEFSSIVIDIDVDYGIPVVRPYGNLWDRAKEQSKLKVALVEIHEKQDILLHLRMMIFHIITYSGRVRGKCMIFLINGKGQSLEHFLRFAWSLDFLDITVVEWVNTTQTQTLTTTETLDSEVLVHIFDPFQDKYTKERLSNTTNLLPCKARNLHGYRFRGIANAYPGVFFQEYFRNNEVKLMNYLTDGLNFTTVYPSVIHDAENESRGFFIDFDMKKARRRMKLAEKILLVTLYFVSIVMMTLTSDELLKMSMSKREVLRLTNLEELTDSSMSLHTDKRTRDFLSSFDDNYPKLQKIANRSIVVASSHEALKIFNPRAPLNLIFMILSESLAQSPHVVELQPDLYLTFLKENIATQMEFMTVRENFPLKERFAQFFLKLSESGLMMRHEKLKSLKWYSAIYADGRVRHMHTQYGPENDKDEEVSLNLRLLIILVPGYVLACIVLIWEIFFKS</sequence>
<evidence type="ECO:0000313" key="2">
    <source>
        <dbReference type="Proteomes" id="UP001239111"/>
    </source>
</evidence>
<name>A0ACC2NVB6_9HYME</name>